<gene>
    <name evidence="1" type="ORF">FY030_12015</name>
</gene>
<evidence type="ECO:0000313" key="1">
    <source>
        <dbReference type="EMBL" id="QFG69333.1"/>
    </source>
</evidence>
<dbReference type="OrthoDB" id="5517693at2"/>
<dbReference type="InterPro" id="IPR011335">
    <property type="entry name" value="Restrct_endonuc-II-like"/>
</dbReference>
<dbReference type="EMBL" id="CP044427">
    <property type="protein sequence ID" value="QFG69333.1"/>
    <property type="molecule type" value="Genomic_DNA"/>
</dbReference>
<dbReference type="AlphaFoldDB" id="A0A5J6V8D9"/>
<organism evidence="1 2">
    <name type="scientific">Ornithinimicrobium pratense</name>
    <dbReference type="NCBI Taxonomy" id="2593973"/>
    <lineage>
        <taxon>Bacteria</taxon>
        <taxon>Bacillati</taxon>
        <taxon>Actinomycetota</taxon>
        <taxon>Actinomycetes</taxon>
        <taxon>Micrococcales</taxon>
        <taxon>Ornithinimicrobiaceae</taxon>
        <taxon>Ornithinimicrobium</taxon>
    </lineage>
</organism>
<dbReference type="SUPFAM" id="SSF52980">
    <property type="entry name" value="Restriction endonuclease-like"/>
    <property type="match status" value="1"/>
</dbReference>
<accession>A0A5J6V8D9</accession>
<dbReference type="KEGG" id="serw:FY030_12015"/>
<dbReference type="RefSeq" id="WP_158061708.1">
    <property type="nucleotide sequence ID" value="NZ_CP044427.1"/>
</dbReference>
<reference evidence="1 2" key="1">
    <citation type="submission" date="2019-09" db="EMBL/GenBank/DDBJ databases">
        <title>Serinicoccus pratensis sp. nov., isolated from meadow soil.</title>
        <authorList>
            <person name="Zhang W."/>
        </authorList>
    </citation>
    <scope>NUCLEOTIDE SEQUENCE [LARGE SCALE GENOMIC DNA]</scope>
    <source>
        <strain evidence="1 2">W204</strain>
    </source>
</reference>
<evidence type="ECO:0000313" key="2">
    <source>
        <dbReference type="Proteomes" id="UP000326546"/>
    </source>
</evidence>
<sequence length="329" mass="35645">METAIVALMEAQGGVASGVQLTALPGVTRHTVDALVRAKVLVRVRRGSFVLGRAFAGATAWERAELQARAVGRSLAADPGGHHALSHESALMMHGLPYFGDDGLVHLVRFDGGRGRHDDTIFVHRPVEVDWLVTVDGLHVVRPALAALQVAALHGAEAGLVCLDGVLHQAETRDRKDTGERQGLAHALVEEDIERALQEGFGTATRVVHEVAQLADGRSESVGESRSRWLLQLLGFGPLLLQFPVDLGDRTVYADLKLGRWAVLIEFDGRIKYGHPDALHTEKLREDALRALGYEVVRLTWGDLVNSRLVRQKILAAIARAEAAARATA</sequence>
<dbReference type="Proteomes" id="UP000326546">
    <property type="component" value="Chromosome"/>
</dbReference>
<protein>
    <submittedName>
        <fullName evidence="1">Type IV toxin-antitoxin system AbiEi family antitoxin domain-containing protein</fullName>
    </submittedName>
</protein>
<keyword evidence="2" id="KW-1185">Reference proteome</keyword>
<proteinExistence type="predicted"/>
<name>A0A5J6V8D9_9MICO</name>